<dbReference type="InterPro" id="IPR006073">
    <property type="entry name" value="GTP-bd"/>
</dbReference>
<proteinExistence type="inferred from homology"/>
<dbReference type="GO" id="GO:0042254">
    <property type="term" value="P:ribosome biogenesis"/>
    <property type="evidence" value="ECO:0007669"/>
    <property type="project" value="UniProtKB-KW"/>
</dbReference>
<comment type="subunit">
    <text evidence="10">Interacts with ctc. Interacts with the immature 50S ribosome subunit. 2 molecules of rbgA bind to one 50S subunit.</text>
</comment>
<evidence type="ECO:0000256" key="9">
    <source>
        <dbReference type="ARBA" id="ARBA00025021"/>
    </source>
</evidence>
<feature type="binding site" evidence="12">
    <location>
        <position position="174"/>
    </location>
    <ligand>
        <name>GTP</name>
        <dbReference type="ChEBI" id="CHEBI:37565"/>
    </ligand>
</feature>
<accession>A0A1J6W280</accession>
<dbReference type="AlphaFoldDB" id="A0A1J6W280"/>
<comment type="similarity">
    <text evidence="11">Belongs to the TRAFAC class YlqF/YawG GTPase family. MTG1 subfamily.</text>
</comment>
<dbReference type="InterPro" id="IPR030378">
    <property type="entry name" value="G_CP_dom"/>
</dbReference>
<dbReference type="PANTHER" id="PTHR45782">
    <property type="entry name" value="MITOCHONDRIAL RIBOSOME-ASSOCIATED GTPASE 1"/>
    <property type="match status" value="1"/>
</dbReference>
<evidence type="ECO:0000256" key="1">
    <source>
        <dbReference type="ARBA" id="ARBA00004496"/>
    </source>
</evidence>
<dbReference type="InterPro" id="IPR019991">
    <property type="entry name" value="GTP-bd_ribosome_bgen"/>
</dbReference>
<evidence type="ECO:0000256" key="5">
    <source>
        <dbReference type="ARBA" id="ARBA00022741"/>
    </source>
</evidence>
<feature type="domain" description="CP-type G" evidence="13">
    <location>
        <begin position="14"/>
        <end position="178"/>
    </location>
</feature>
<evidence type="ECO:0000256" key="6">
    <source>
        <dbReference type="ARBA" id="ARBA00022801"/>
    </source>
</evidence>
<feature type="binding site" evidence="12">
    <location>
        <begin position="58"/>
        <end position="61"/>
    </location>
    <ligand>
        <name>GTP</name>
        <dbReference type="ChEBI" id="CHEBI:37565"/>
    </ligand>
</feature>
<dbReference type="OrthoDB" id="9779790at2"/>
<comment type="subcellular location">
    <subcellularLocation>
        <location evidence="1 11">Cytoplasm</location>
    </subcellularLocation>
</comment>
<protein>
    <recommendedName>
        <fullName evidence="2 11">Ribosome biogenesis GTPase A</fullName>
    </recommendedName>
</protein>
<evidence type="ECO:0000256" key="11">
    <source>
        <dbReference type="PIRNR" id="PIRNR006230"/>
    </source>
</evidence>
<keyword evidence="8 11" id="KW-0342">GTP-binding</keyword>
<dbReference type="PANTHER" id="PTHR45782:SF4">
    <property type="entry name" value="MITOCHONDRIAL RIBOSOME-ASSOCIATED GTPASE 1"/>
    <property type="match status" value="1"/>
</dbReference>
<gene>
    <name evidence="14" type="ORF">BHE18_06330</name>
</gene>
<dbReference type="FunFam" id="3.40.50.300:FF:000590">
    <property type="entry name" value="Ribosome biogenesis GTPase A"/>
    <property type="match status" value="1"/>
</dbReference>
<dbReference type="GO" id="GO:0005525">
    <property type="term" value="F:GTP binding"/>
    <property type="evidence" value="ECO:0007669"/>
    <property type="project" value="UniProtKB-KW"/>
</dbReference>
<evidence type="ECO:0000256" key="8">
    <source>
        <dbReference type="ARBA" id="ARBA00023134"/>
    </source>
</evidence>
<dbReference type="CDD" id="cd01856">
    <property type="entry name" value="YlqF"/>
    <property type="match status" value="1"/>
</dbReference>
<comment type="function">
    <text evidence="9">Essential protein that is required for a late step of 50S ribosomal subunit assembly. Has GTPase activity that is stimulated by interaction with the immature 50S ribosome subunit. Binds to the 23S rRNA. Required for the association of ribosomal proteins rplP and rpmA with the large subunit.</text>
</comment>
<feature type="binding site" evidence="12">
    <location>
        <begin position="130"/>
        <end position="135"/>
    </location>
    <ligand>
        <name>GTP</name>
        <dbReference type="ChEBI" id="CHEBI:37565"/>
    </ligand>
</feature>
<dbReference type="InterPro" id="IPR016478">
    <property type="entry name" value="GTPase_MTG1"/>
</dbReference>
<keyword evidence="7" id="KW-0694">RNA-binding</keyword>
<keyword evidence="4" id="KW-0690">Ribosome biogenesis</keyword>
<keyword evidence="3 11" id="KW-0963">Cytoplasm</keyword>
<dbReference type="Pfam" id="PF01926">
    <property type="entry name" value="MMR_HSR1"/>
    <property type="match status" value="1"/>
</dbReference>
<sequence length="288" mass="32478">MTIQWFPGHMAKARRQVTEKLKLVDIVIELVDARIPLSSRNPMIEEIIGQKPRLVLLNKADMADPVKTDQWITYFEEQGIKALAVNAQGGKGLHSIVQSAKDILKEKFDRMKSRGMRPRAIRAMIVGIPNVGKSTLINRLAKKNIAKTGNTPGVTKAQQWIKVGKELELLDTPGILWPKFEDERVGYKLALTGAIKDTILNLQDIALFGLKFLETHYPDRLKERYSLDEIPEEVLAKFDAVGKKRGCLMAGGEVNYDKTSEVIIRDIRNVQLGPMTFDMIEELESDDI</sequence>
<keyword evidence="15" id="KW-1185">Reference proteome</keyword>
<comment type="function">
    <text evidence="11">Required for a late step of 50S ribosomal subunit assembly. Has GTPase activity.</text>
</comment>
<evidence type="ECO:0000256" key="4">
    <source>
        <dbReference type="ARBA" id="ARBA00022517"/>
    </source>
</evidence>
<dbReference type="GO" id="GO:0006412">
    <property type="term" value="P:translation"/>
    <property type="evidence" value="ECO:0007669"/>
    <property type="project" value="TreeGrafter"/>
</dbReference>
<keyword evidence="6" id="KW-0378">Hydrolase</keyword>
<keyword evidence="5 11" id="KW-0547">Nucleotide-binding</keyword>
<dbReference type="FunFam" id="1.10.1580.10:FF:000003">
    <property type="entry name" value="Ribosome biogenesis GTPase A"/>
    <property type="match status" value="1"/>
</dbReference>
<name>A0A1J6W280_9BACI</name>
<dbReference type="RefSeq" id="WP_071617903.1">
    <property type="nucleotide sequence ID" value="NZ_MINN01000074.1"/>
</dbReference>
<evidence type="ECO:0000256" key="7">
    <source>
        <dbReference type="ARBA" id="ARBA00022884"/>
    </source>
</evidence>
<evidence type="ECO:0000313" key="15">
    <source>
        <dbReference type="Proteomes" id="UP000182062"/>
    </source>
</evidence>
<dbReference type="InterPro" id="IPR027417">
    <property type="entry name" value="P-loop_NTPase"/>
</dbReference>
<dbReference type="PIRSF" id="PIRSF006230">
    <property type="entry name" value="MG442"/>
    <property type="match status" value="1"/>
</dbReference>
<dbReference type="Proteomes" id="UP000182062">
    <property type="component" value="Unassembled WGS sequence"/>
</dbReference>
<evidence type="ECO:0000259" key="13">
    <source>
        <dbReference type="PROSITE" id="PS51721"/>
    </source>
</evidence>
<dbReference type="EMBL" id="MINN01000074">
    <property type="protein sequence ID" value="OIU72246.1"/>
    <property type="molecule type" value="Genomic_DNA"/>
</dbReference>
<evidence type="ECO:0000256" key="3">
    <source>
        <dbReference type="ARBA" id="ARBA00022490"/>
    </source>
</evidence>
<evidence type="ECO:0000256" key="2">
    <source>
        <dbReference type="ARBA" id="ARBA00014898"/>
    </source>
</evidence>
<evidence type="ECO:0000256" key="12">
    <source>
        <dbReference type="PIRSR" id="PIRSR006230-1"/>
    </source>
</evidence>
<organism evidence="14 15">
    <name type="scientific">Rossellomorea aquimaris</name>
    <dbReference type="NCBI Taxonomy" id="189382"/>
    <lineage>
        <taxon>Bacteria</taxon>
        <taxon>Bacillati</taxon>
        <taxon>Bacillota</taxon>
        <taxon>Bacilli</taxon>
        <taxon>Bacillales</taxon>
        <taxon>Bacillaceae</taxon>
        <taxon>Rossellomorea</taxon>
    </lineage>
</organism>
<dbReference type="Gene3D" id="1.10.1580.10">
    <property type="match status" value="1"/>
</dbReference>
<reference evidence="14 15" key="1">
    <citation type="submission" date="2016-09" db="EMBL/GenBank/DDBJ databases">
        <title>Bacillus aquimaris SAMM genome sequence reveals colonization and biosurfactant production capacities.</title>
        <authorList>
            <person name="Waghmode S.R."/>
            <person name="Suryavanshi M.V."/>
        </authorList>
    </citation>
    <scope>NUCLEOTIDE SEQUENCE [LARGE SCALE GENOMIC DNA]</scope>
    <source>
        <strain evidence="14 15">SAMM</strain>
    </source>
</reference>
<dbReference type="GO" id="GO:0005737">
    <property type="term" value="C:cytoplasm"/>
    <property type="evidence" value="ECO:0007669"/>
    <property type="project" value="UniProtKB-SubCell"/>
</dbReference>
<dbReference type="SUPFAM" id="SSF52540">
    <property type="entry name" value="P-loop containing nucleoside triphosphate hydrolases"/>
    <property type="match status" value="1"/>
</dbReference>
<dbReference type="PROSITE" id="PS51721">
    <property type="entry name" value="G_CP"/>
    <property type="match status" value="1"/>
</dbReference>
<dbReference type="Gene3D" id="3.40.50.300">
    <property type="entry name" value="P-loop containing nucleotide triphosphate hydrolases"/>
    <property type="match status" value="1"/>
</dbReference>
<dbReference type="GO" id="GO:0003924">
    <property type="term" value="F:GTPase activity"/>
    <property type="evidence" value="ECO:0007669"/>
    <property type="project" value="TreeGrafter"/>
</dbReference>
<evidence type="ECO:0000313" key="14">
    <source>
        <dbReference type="EMBL" id="OIU72246.1"/>
    </source>
</evidence>
<comment type="caution">
    <text evidence="14">The sequence shown here is derived from an EMBL/GenBank/DDBJ whole genome shotgun (WGS) entry which is preliminary data.</text>
</comment>
<dbReference type="InterPro" id="IPR023179">
    <property type="entry name" value="GTP-bd_ortho_bundle_sf"/>
</dbReference>
<dbReference type="GO" id="GO:0003723">
    <property type="term" value="F:RNA binding"/>
    <property type="evidence" value="ECO:0007669"/>
    <property type="project" value="UniProtKB-KW"/>
</dbReference>
<evidence type="ECO:0000256" key="10">
    <source>
        <dbReference type="ARBA" id="ARBA00025856"/>
    </source>
</evidence>
<dbReference type="PRINTS" id="PR00326">
    <property type="entry name" value="GTP1OBG"/>
</dbReference>
<dbReference type="NCBIfam" id="TIGR03596">
    <property type="entry name" value="GTPase_YlqF"/>
    <property type="match status" value="1"/>
</dbReference>